<dbReference type="SUPFAM" id="SSF56300">
    <property type="entry name" value="Metallo-dependent phosphatases"/>
    <property type="match status" value="1"/>
</dbReference>
<evidence type="ECO:0000259" key="6">
    <source>
        <dbReference type="Pfam" id="PF00149"/>
    </source>
</evidence>
<keyword evidence="2" id="KW-0378">Hydrolase</keyword>
<sequence length="640" mass="69919">MNLPPLFCLFFFASWPSLVFSVSDPGAPPPSLSSSHLRGQSDPHETHTPGVSLPPDAPNAVYNNTPSPSSSMSTEVAEDYEEMRTRAVLRAAQPPALWLHSLDSLRCAGEGSLASERESTDGPEIYEGASAAAKAATAPLSTGSSCEGPDAWRRATDGSSGVFFIAMGDSGKLSKHLEQVVARLAAVCSVVPVSFISLLGDNFYPNGISSSQDPLFSSHFEEPFNHPSLQRVAFFPILGNHDYKNSPDGQVERYYSACGSCKQQEDWNSALVRWRIPNLWYFTRFVYSDAPMDLSGSPRVANAAHIQRHQFEATPTRRAMTVVNIHVDSNILLSTLPLKEAHIKFLEDVLQSAIIEADWIFVHQHHPLFTDGSPRRNNKSFQDLLFPLYLRFGVDVVFAGHEHLLSQFELSGPEMLGGPLVQVISGAASKLHRKASYCCVKGAFPDCPDGEKACTSSNCLLQKSTPGVVLVELSVSEMKLQFVEAETGNVIRQSVHASKKAARQAFLAAQANKNAAHRGRIAAAASADAQRGSRSVSPQPLYPSIARVLVSEPLKRDRWLLILPWGLCMLLVLAVMMMLTFYRAWSACRKRLGRRSDVEDAEMSDVVLQAGAGGVQDSVSYCELRKARNDETTSCVPTQV</sequence>
<dbReference type="VEuPathDB" id="ToxoDB:cyc_01205"/>
<evidence type="ECO:0000313" key="8">
    <source>
        <dbReference type="Proteomes" id="UP000095192"/>
    </source>
</evidence>
<dbReference type="PANTHER" id="PTHR10161">
    <property type="entry name" value="TARTRATE-RESISTANT ACID PHOSPHATASE TYPE 5"/>
    <property type="match status" value="1"/>
</dbReference>
<comment type="caution">
    <text evidence="7">The sequence shown here is derived from an EMBL/GenBank/DDBJ whole genome shotgun (WGS) entry which is preliminary data.</text>
</comment>
<evidence type="ECO:0000313" key="7">
    <source>
        <dbReference type="EMBL" id="OEH76066.1"/>
    </source>
</evidence>
<feature type="transmembrane region" description="Helical" evidence="4">
    <location>
        <begin position="559"/>
        <end position="585"/>
    </location>
</feature>
<keyword evidence="1 5" id="KW-0732">Signal</keyword>
<organism evidence="7 8">
    <name type="scientific">Cyclospora cayetanensis</name>
    <dbReference type="NCBI Taxonomy" id="88456"/>
    <lineage>
        <taxon>Eukaryota</taxon>
        <taxon>Sar</taxon>
        <taxon>Alveolata</taxon>
        <taxon>Apicomplexa</taxon>
        <taxon>Conoidasida</taxon>
        <taxon>Coccidia</taxon>
        <taxon>Eucoccidiorida</taxon>
        <taxon>Eimeriorina</taxon>
        <taxon>Eimeriidae</taxon>
        <taxon>Cyclospora</taxon>
    </lineage>
</organism>
<keyword evidence="4" id="KW-1133">Transmembrane helix</keyword>
<dbReference type="InterPro" id="IPR051558">
    <property type="entry name" value="Metallophosphoesterase_PAP"/>
</dbReference>
<dbReference type="VEuPathDB" id="ToxoDB:LOC34618258"/>
<dbReference type="EMBL" id="JROU02001540">
    <property type="protein sequence ID" value="OEH76066.1"/>
    <property type="molecule type" value="Genomic_DNA"/>
</dbReference>
<evidence type="ECO:0000256" key="2">
    <source>
        <dbReference type="ARBA" id="ARBA00022801"/>
    </source>
</evidence>
<dbReference type="InterPro" id="IPR029052">
    <property type="entry name" value="Metallo-depent_PP-like"/>
</dbReference>
<reference evidence="7 8" key="1">
    <citation type="journal article" date="2016" name="BMC Genomics">
        <title>Comparative genomics reveals Cyclospora cayetanensis possesses coccidia-like metabolism and invasion components but unique surface antigens.</title>
        <authorList>
            <person name="Liu S."/>
            <person name="Wang L."/>
            <person name="Zheng H."/>
            <person name="Xu Z."/>
            <person name="Roellig D.M."/>
            <person name="Li N."/>
            <person name="Frace M.A."/>
            <person name="Tang K."/>
            <person name="Arrowood M.J."/>
            <person name="Moss D.M."/>
            <person name="Zhang L."/>
            <person name="Feng Y."/>
            <person name="Xiao L."/>
        </authorList>
    </citation>
    <scope>NUCLEOTIDE SEQUENCE [LARGE SCALE GENOMIC DNA]</scope>
    <source>
        <strain evidence="7 8">CHN_HEN01</strain>
    </source>
</reference>
<feature type="region of interest" description="Disordered" evidence="3">
    <location>
        <begin position="26"/>
        <end position="72"/>
    </location>
</feature>
<gene>
    <name evidence="7" type="ORF">cyc_01205</name>
</gene>
<dbReference type="InterPro" id="IPR004843">
    <property type="entry name" value="Calcineurin-like_PHP"/>
</dbReference>
<dbReference type="Gene3D" id="3.60.21.10">
    <property type="match status" value="1"/>
</dbReference>
<evidence type="ECO:0000256" key="4">
    <source>
        <dbReference type="SAM" id="Phobius"/>
    </source>
</evidence>
<evidence type="ECO:0000256" key="3">
    <source>
        <dbReference type="SAM" id="MobiDB-lite"/>
    </source>
</evidence>
<dbReference type="InParanoid" id="A0A1D3CXZ1"/>
<feature type="chain" id="PRO_5008913992" evidence="5">
    <location>
        <begin position="22"/>
        <end position="640"/>
    </location>
</feature>
<name>A0A1D3CXZ1_9EIME</name>
<keyword evidence="4" id="KW-0472">Membrane</keyword>
<dbReference type="AlphaFoldDB" id="A0A1D3CXZ1"/>
<feature type="signal peptide" evidence="5">
    <location>
        <begin position="1"/>
        <end position="21"/>
    </location>
</feature>
<evidence type="ECO:0000256" key="1">
    <source>
        <dbReference type="ARBA" id="ARBA00022729"/>
    </source>
</evidence>
<dbReference type="Pfam" id="PF00149">
    <property type="entry name" value="Metallophos"/>
    <property type="match status" value="1"/>
</dbReference>
<dbReference type="Proteomes" id="UP000095192">
    <property type="component" value="Unassembled WGS sequence"/>
</dbReference>
<feature type="domain" description="Calcineurin-like phosphoesterase" evidence="6">
    <location>
        <begin position="191"/>
        <end position="403"/>
    </location>
</feature>
<dbReference type="PANTHER" id="PTHR10161:SF14">
    <property type="entry name" value="TARTRATE-RESISTANT ACID PHOSPHATASE TYPE 5"/>
    <property type="match status" value="1"/>
</dbReference>
<keyword evidence="4" id="KW-0812">Transmembrane</keyword>
<feature type="compositionally biased region" description="Low complexity" evidence="3">
    <location>
        <begin position="63"/>
        <end position="72"/>
    </location>
</feature>
<proteinExistence type="predicted"/>
<dbReference type="GO" id="GO:0016787">
    <property type="term" value="F:hydrolase activity"/>
    <property type="evidence" value="ECO:0007669"/>
    <property type="project" value="UniProtKB-KW"/>
</dbReference>
<protein>
    <submittedName>
        <fullName evidence="7">Serine threonine protein</fullName>
    </submittedName>
</protein>
<evidence type="ECO:0000256" key="5">
    <source>
        <dbReference type="SAM" id="SignalP"/>
    </source>
</evidence>
<accession>A0A1D3CXZ1</accession>
<keyword evidence="8" id="KW-1185">Reference proteome</keyword>